<evidence type="ECO:0008006" key="2">
    <source>
        <dbReference type="Google" id="ProtNLM"/>
    </source>
</evidence>
<accession>A0A381XGR6</accession>
<dbReference type="PANTHER" id="PTHR43861">
    <property type="entry name" value="TRANS-ACONITATE 2-METHYLTRANSFERASE-RELATED"/>
    <property type="match status" value="1"/>
</dbReference>
<sequence>MPIVPAYEMMKKDFSWERNFNSSEKVSILKKNRRFVKALIKRNKLLYLLNKYCLKGNVLDIGCGSGVKFNDIPERYIPYGIDISEGSAREADISFRKRGGEAICAPATEVVSKFGNNKFSAAILRSYLEHEHQPFEVLKALKETLVLNGVIIIKVPNYSSLNRKFRGDNWCGFRYPDHVNQFTPKTLSEMVESTGYQIIKFNFLDKQPTSDNMWMVAKTNI</sequence>
<organism evidence="1">
    <name type="scientific">marine metagenome</name>
    <dbReference type="NCBI Taxonomy" id="408172"/>
    <lineage>
        <taxon>unclassified sequences</taxon>
        <taxon>metagenomes</taxon>
        <taxon>ecological metagenomes</taxon>
    </lineage>
</organism>
<dbReference type="CDD" id="cd02440">
    <property type="entry name" value="AdoMet_MTases"/>
    <property type="match status" value="1"/>
</dbReference>
<dbReference type="EMBL" id="UINC01015135">
    <property type="protein sequence ID" value="SVA63964.1"/>
    <property type="molecule type" value="Genomic_DNA"/>
</dbReference>
<name>A0A381XGR6_9ZZZZ</name>
<dbReference type="SUPFAM" id="SSF53335">
    <property type="entry name" value="S-adenosyl-L-methionine-dependent methyltransferases"/>
    <property type="match status" value="1"/>
</dbReference>
<dbReference type="Gene3D" id="3.40.50.150">
    <property type="entry name" value="Vaccinia Virus protein VP39"/>
    <property type="match status" value="1"/>
</dbReference>
<protein>
    <recommendedName>
        <fullName evidence="2">Methyltransferase domain-containing protein</fullName>
    </recommendedName>
</protein>
<dbReference type="AlphaFoldDB" id="A0A381XGR6"/>
<proteinExistence type="predicted"/>
<reference evidence="1" key="1">
    <citation type="submission" date="2018-05" db="EMBL/GenBank/DDBJ databases">
        <authorList>
            <person name="Lanie J.A."/>
            <person name="Ng W.-L."/>
            <person name="Kazmierczak K.M."/>
            <person name="Andrzejewski T.M."/>
            <person name="Davidsen T.M."/>
            <person name="Wayne K.J."/>
            <person name="Tettelin H."/>
            <person name="Glass J.I."/>
            <person name="Rusch D."/>
            <person name="Podicherti R."/>
            <person name="Tsui H.-C.T."/>
            <person name="Winkler M.E."/>
        </authorList>
    </citation>
    <scope>NUCLEOTIDE SEQUENCE</scope>
</reference>
<dbReference type="InterPro" id="IPR029063">
    <property type="entry name" value="SAM-dependent_MTases_sf"/>
</dbReference>
<gene>
    <name evidence="1" type="ORF">METZ01_LOCUS116818</name>
</gene>
<evidence type="ECO:0000313" key="1">
    <source>
        <dbReference type="EMBL" id="SVA63964.1"/>
    </source>
</evidence>
<dbReference type="Pfam" id="PF13489">
    <property type="entry name" value="Methyltransf_23"/>
    <property type="match status" value="1"/>
</dbReference>